<dbReference type="Gene3D" id="3.40.50.150">
    <property type="entry name" value="Vaccinia Virus protein VP39"/>
    <property type="match status" value="1"/>
</dbReference>
<accession>A0A1F6B1F1</accession>
<dbReference type="STRING" id="1798396.A2973_01780"/>
<dbReference type="PANTHER" id="PTHR43861:SF1">
    <property type="entry name" value="TRANS-ACONITATE 2-METHYLTRANSFERASE"/>
    <property type="match status" value="1"/>
</dbReference>
<dbReference type="AlphaFoldDB" id="A0A1F6B1F1"/>
<comment type="caution">
    <text evidence="1">The sequence shown here is derived from an EMBL/GenBank/DDBJ whole genome shotgun (WGS) entry which is preliminary data.</text>
</comment>
<dbReference type="Pfam" id="PF13489">
    <property type="entry name" value="Methyltransf_23"/>
    <property type="match status" value="1"/>
</dbReference>
<dbReference type="SUPFAM" id="SSF53335">
    <property type="entry name" value="S-adenosyl-L-methionine-dependent methyltransferases"/>
    <property type="match status" value="1"/>
</dbReference>
<evidence type="ECO:0008006" key="3">
    <source>
        <dbReference type="Google" id="ProtNLM"/>
    </source>
</evidence>
<dbReference type="EMBL" id="MFJZ01000004">
    <property type="protein sequence ID" value="OGG30761.1"/>
    <property type="molecule type" value="Genomic_DNA"/>
</dbReference>
<evidence type="ECO:0000313" key="1">
    <source>
        <dbReference type="EMBL" id="OGG30761.1"/>
    </source>
</evidence>
<name>A0A1F6B1F1_9BACT</name>
<evidence type="ECO:0000313" key="2">
    <source>
        <dbReference type="Proteomes" id="UP000176409"/>
    </source>
</evidence>
<dbReference type="PANTHER" id="PTHR43861">
    <property type="entry name" value="TRANS-ACONITATE 2-METHYLTRANSFERASE-RELATED"/>
    <property type="match status" value="1"/>
</dbReference>
<dbReference type="CDD" id="cd02440">
    <property type="entry name" value="AdoMet_MTases"/>
    <property type="match status" value="1"/>
</dbReference>
<gene>
    <name evidence="1" type="ORF">A2973_01780</name>
</gene>
<proteinExistence type="predicted"/>
<organism evidence="1 2">
    <name type="scientific">Candidatus Gottesmanbacteria bacterium RIFCSPLOWO2_01_FULL_49_10</name>
    <dbReference type="NCBI Taxonomy" id="1798396"/>
    <lineage>
        <taxon>Bacteria</taxon>
        <taxon>Candidatus Gottesmaniibacteriota</taxon>
    </lineage>
</organism>
<reference evidence="1 2" key="1">
    <citation type="journal article" date="2016" name="Nat. Commun.">
        <title>Thousands of microbial genomes shed light on interconnected biogeochemical processes in an aquifer system.</title>
        <authorList>
            <person name="Anantharaman K."/>
            <person name="Brown C.T."/>
            <person name="Hug L.A."/>
            <person name="Sharon I."/>
            <person name="Castelle C.J."/>
            <person name="Probst A.J."/>
            <person name="Thomas B.C."/>
            <person name="Singh A."/>
            <person name="Wilkins M.J."/>
            <person name="Karaoz U."/>
            <person name="Brodie E.L."/>
            <person name="Williams K.H."/>
            <person name="Hubbard S.S."/>
            <person name="Banfield J.F."/>
        </authorList>
    </citation>
    <scope>NUCLEOTIDE SEQUENCE [LARGE SCALE GENOMIC DNA]</scope>
</reference>
<protein>
    <recommendedName>
        <fullName evidence="3">Methyltransferase type 11 domain-containing protein</fullName>
    </recommendedName>
</protein>
<dbReference type="InterPro" id="IPR029063">
    <property type="entry name" value="SAM-dependent_MTases_sf"/>
</dbReference>
<sequence>MITGMHILQSCYRRRFSQREYPIRASLWQVLWDEVFRHWVSPGDTVMDIGAGYGEFLRVARAKHKIAVDINPDTGKHAGKGITVLAVSAERIPKIYNGTIDTIFMSNFLEHLPTKDACMAVLGRSWELLRPGGTLIIMQPNIDLTRERYWDFIDHTIALNDRSVLEALGVCGFRVVRSVRRFLPYTTKSWLPMYPSLLRLYLRIPSGIRPFAGQSLFIAIKG</sequence>
<dbReference type="Proteomes" id="UP000176409">
    <property type="component" value="Unassembled WGS sequence"/>
</dbReference>